<keyword evidence="2" id="KW-1185">Reference proteome</keyword>
<gene>
    <name evidence="1" type="primary">fxsA</name>
    <name evidence="1" type="ORF">FNH09_17905</name>
</gene>
<name>A0A5N8VG79_9ACTN</name>
<dbReference type="Proteomes" id="UP000325849">
    <property type="component" value="Unassembled WGS sequence"/>
</dbReference>
<proteinExistence type="predicted"/>
<protein>
    <submittedName>
        <fullName evidence="1">FXSXX-COOH protein</fullName>
    </submittedName>
</protein>
<accession>A0A5N8VG79</accession>
<dbReference type="InterPro" id="IPR026334">
    <property type="entry name" value="FxSxx-COOH"/>
</dbReference>
<evidence type="ECO:0000313" key="2">
    <source>
        <dbReference type="Proteomes" id="UP000325849"/>
    </source>
</evidence>
<dbReference type="RefSeq" id="WP_152889053.1">
    <property type="nucleotide sequence ID" value="NZ_JBHJTU010000001.1"/>
</dbReference>
<comment type="caution">
    <text evidence="1">The sequence shown here is derived from an EMBL/GenBank/DDBJ whole genome shotgun (WGS) entry which is preliminary data.</text>
</comment>
<organism evidence="1 2">
    <name type="scientific">Streptomyces adustus</name>
    <dbReference type="NCBI Taxonomy" id="1609272"/>
    <lineage>
        <taxon>Bacteria</taxon>
        <taxon>Bacillati</taxon>
        <taxon>Actinomycetota</taxon>
        <taxon>Actinomycetes</taxon>
        <taxon>Kitasatosporales</taxon>
        <taxon>Streptomycetaceae</taxon>
        <taxon>Streptomyces</taxon>
    </lineage>
</organism>
<dbReference type="NCBIfam" id="TIGR04268">
    <property type="entry name" value="FxSxx-COOH"/>
    <property type="match status" value="1"/>
</dbReference>
<dbReference type="EMBL" id="VJZD01000063">
    <property type="protein sequence ID" value="MPY33068.1"/>
    <property type="molecule type" value="Genomic_DNA"/>
</dbReference>
<evidence type="ECO:0000313" key="1">
    <source>
        <dbReference type="EMBL" id="MPY33068.1"/>
    </source>
</evidence>
<reference evidence="1 2" key="1">
    <citation type="submission" date="2019-07" db="EMBL/GenBank/DDBJ databases">
        <title>New species of Amycolatopsis and Streptomyces.</title>
        <authorList>
            <person name="Duangmal K."/>
            <person name="Teo W.F.A."/>
            <person name="Lipun K."/>
        </authorList>
    </citation>
    <scope>NUCLEOTIDE SEQUENCE [LARGE SCALE GENOMIC DNA]</scope>
    <source>
        <strain evidence="1 2">NBRC 109810</strain>
    </source>
</reference>
<dbReference type="AlphaFoldDB" id="A0A5N8VG79"/>
<sequence>MAAAEGVTPGEAGAGGGAAPVPDVESVVLDLAALAPDDLAALPDSVLGAVVRRVKAGCAEGDPFVTGHKETA</sequence>